<name>A0A2K8L4H0_9PROT</name>
<sequence>MTPSLLIITQAFISNQDGVTLHPDLFLWQQQLTSRKKVWFQCAERTPVEWYALLQGVDATALLAGRVDNLSDNISQCWSVTPYHAMLGRDSVRLYPEGLFTWSEADATWLCDTLNPLLGEEGMSLHHHGAALLLGCQEPLDANPLSFAAISGKAMPNRHHEGADGGRLNRLIAEIQMVLHQQQPEQRQAGEVEISGLWFSNPVAWPQNPEEKNYGVATRNPHLAAMVDGRNAAVIISEAERVEGLLKGSSPLPKHVVLAGEGYALLLTKSLLPRIGAVLCSPKSSKPESELLAYARAWL</sequence>
<proteinExistence type="predicted"/>
<gene>
    <name evidence="1" type="ORF">Ga0123462_1357</name>
</gene>
<dbReference type="EMBL" id="CP018800">
    <property type="protein sequence ID" value="ATX82220.1"/>
    <property type="molecule type" value="Genomic_DNA"/>
</dbReference>
<reference evidence="1 2" key="1">
    <citation type="submission" date="2016-12" db="EMBL/GenBank/DDBJ databases">
        <title>Isolation and genomic insights into novel planktonic Zetaproteobacteria from stratified waters of the Chesapeake Bay.</title>
        <authorList>
            <person name="McAllister S.M."/>
            <person name="Kato S."/>
            <person name="Chan C.S."/>
            <person name="Chiu B.K."/>
            <person name="Field E.K."/>
        </authorList>
    </citation>
    <scope>NUCLEOTIDE SEQUENCE [LARGE SCALE GENOMIC DNA]</scope>
    <source>
        <strain evidence="1 2">CP-8</strain>
    </source>
</reference>
<evidence type="ECO:0000313" key="1">
    <source>
        <dbReference type="EMBL" id="ATX82220.1"/>
    </source>
</evidence>
<organism evidence="1 2">
    <name type="scientific">Mariprofundus ferrinatatus</name>
    <dbReference type="NCBI Taxonomy" id="1921087"/>
    <lineage>
        <taxon>Bacteria</taxon>
        <taxon>Pseudomonadati</taxon>
        <taxon>Pseudomonadota</taxon>
        <taxon>Candidatius Mariprofundia</taxon>
        <taxon>Mariprofundales</taxon>
        <taxon>Mariprofundaceae</taxon>
        <taxon>Mariprofundus</taxon>
    </lineage>
</organism>
<dbReference type="AlphaFoldDB" id="A0A2K8L4H0"/>
<keyword evidence="2" id="KW-1185">Reference proteome</keyword>
<evidence type="ECO:0000313" key="2">
    <source>
        <dbReference type="Proteomes" id="UP000231637"/>
    </source>
</evidence>
<dbReference type="Proteomes" id="UP000231637">
    <property type="component" value="Chromosome"/>
</dbReference>
<protein>
    <submittedName>
        <fullName evidence="1">Uncharacterized protein</fullName>
    </submittedName>
</protein>
<accession>A0A2K8L4H0</accession>
<dbReference type="OrthoDB" id="5292227at2"/>
<dbReference type="RefSeq" id="WP_100265596.1">
    <property type="nucleotide sequence ID" value="NZ_CP018800.1"/>
</dbReference>
<dbReference type="KEGG" id="mfn:Ga0123462_1357"/>